<comment type="caution">
    <text evidence="2">The sequence shown here is derived from an EMBL/GenBank/DDBJ whole genome shotgun (WGS) entry which is preliminary data.</text>
</comment>
<evidence type="ECO:0008006" key="4">
    <source>
        <dbReference type="Google" id="ProtNLM"/>
    </source>
</evidence>
<proteinExistence type="predicted"/>
<feature type="chain" id="PRO_5015444295" description="DNA breaking-rejoining protein" evidence="1">
    <location>
        <begin position="21"/>
        <end position="135"/>
    </location>
</feature>
<sequence length="135" mass="14303">MTRVWTSVAIALLAAMPAFAGDLRTETVHFPARQSGTTISDSIKGYQSVAYELGAAQGQTMVVDFATSNPSAYFNVYAPGKGPGDAAMYVGAASGNRFEGTLPAAGDYTVSVYLYRSAARRDEVADYTLDIGIDR</sequence>
<dbReference type="Gene3D" id="2.60.120.380">
    <property type="match status" value="1"/>
</dbReference>
<dbReference type="AlphaFoldDB" id="A0A2T0RN27"/>
<evidence type="ECO:0000313" key="2">
    <source>
        <dbReference type="EMBL" id="PRY22513.1"/>
    </source>
</evidence>
<feature type="signal peptide" evidence="1">
    <location>
        <begin position="1"/>
        <end position="20"/>
    </location>
</feature>
<keyword evidence="1" id="KW-0732">Signal</keyword>
<keyword evidence="3" id="KW-1185">Reference proteome</keyword>
<reference evidence="2 3" key="1">
    <citation type="submission" date="2018-03" db="EMBL/GenBank/DDBJ databases">
        <title>Genomic Encyclopedia of Archaeal and Bacterial Type Strains, Phase II (KMG-II): from individual species to whole genera.</title>
        <authorList>
            <person name="Goeker M."/>
        </authorList>
    </citation>
    <scope>NUCLEOTIDE SEQUENCE [LARGE SCALE GENOMIC DNA]</scope>
    <source>
        <strain evidence="2 3">DSM 29328</strain>
    </source>
</reference>
<accession>A0A2T0RN27</accession>
<evidence type="ECO:0000256" key="1">
    <source>
        <dbReference type="SAM" id="SignalP"/>
    </source>
</evidence>
<dbReference type="EMBL" id="PVTD01000006">
    <property type="protein sequence ID" value="PRY22513.1"/>
    <property type="molecule type" value="Genomic_DNA"/>
</dbReference>
<dbReference type="OrthoDB" id="964913at2"/>
<name>A0A2T0RN27_9RHOB</name>
<dbReference type="RefSeq" id="WP_106205596.1">
    <property type="nucleotide sequence ID" value="NZ_PVTD01000006.1"/>
</dbReference>
<protein>
    <recommendedName>
        <fullName evidence="4">DNA breaking-rejoining protein</fullName>
    </recommendedName>
</protein>
<evidence type="ECO:0000313" key="3">
    <source>
        <dbReference type="Proteomes" id="UP000239480"/>
    </source>
</evidence>
<dbReference type="Proteomes" id="UP000239480">
    <property type="component" value="Unassembled WGS sequence"/>
</dbReference>
<gene>
    <name evidence="2" type="ORF">CLV78_10653</name>
</gene>
<organism evidence="2 3">
    <name type="scientific">Aliiruegeria haliotis</name>
    <dbReference type="NCBI Taxonomy" id="1280846"/>
    <lineage>
        <taxon>Bacteria</taxon>
        <taxon>Pseudomonadati</taxon>
        <taxon>Pseudomonadota</taxon>
        <taxon>Alphaproteobacteria</taxon>
        <taxon>Rhodobacterales</taxon>
        <taxon>Roseobacteraceae</taxon>
        <taxon>Aliiruegeria</taxon>
    </lineage>
</organism>